<feature type="non-terminal residue" evidence="1">
    <location>
        <position position="1"/>
    </location>
</feature>
<evidence type="ECO:0000313" key="2">
    <source>
        <dbReference type="Proteomes" id="UP000499080"/>
    </source>
</evidence>
<dbReference type="AlphaFoldDB" id="A0A4Y2W6P5"/>
<protein>
    <submittedName>
        <fullName evidence="1">Uncharacterized protein</fullName>
    </submittedName>
</protein>
<keyword evidence="2" id="KW-1185">Reference proteome</keyword>
<reference evidence="1 2" key="1">
    <citation type="journal article" date="2019" name="Sci. Rep.">
        <title>Orb-weaving spider Araneus ventricosus genome elucidates the spidroin gene catalogue.</title>
        <authorList>
            <person name="Kono N."/>
            <person name="Nakamura H."/>
            <person name="Ohtoshi R."/>
            <person name="Moran D.A.P."/>
            <person name="Shinohara A."/>
            <person name="Yoshida Y."/>
            <person name="Fujiwara M."/>
            <person name="Mori M."/>
            <person name="Tomita M."/>
            <person name="Arakawa K."/>
        </authorList>
    </citation>
    <scope>NUCLEOTIDE SEQUENCE [LARGE SCALE GENOMIC DNA]</scope>
</reference>
<gene>
    <name evidence="1" type="ORF">AVEN_169139_1</name>
</gene>
<name>A0A4Y2W6P5_ARAVE</name>
<dbReference type="EMBL" id="BGPR01055700">
    <property type="protein sequence ID" value="GBO32254.1"/>
    <property type="molecule type" value="Genomic_DNA"/>
</dbReference>
<proteinExistence type="predicted"/>
<accession>A0A4Y2W6P5</accession>
<evidence type="ECO:0000313" key="1">
    <source>
        <dbReference type="EMBL" id="GBO32254.1"/>
    </source>
</evidence>
<comment type="caution">
    <text evidence="1">The sequence shown here is derived from an EMBL/GenBank/DDBJ whole genome shotgun (WGS) entry which is preliminary data.</text>
</comment>
<sequence length="86" mass="9594">TPAGFLEGPDDQFFLPCSKVYLGLDDGLPGVFESDHQLSEAGSFSHFDYSFLLSCVPPHFGRAECILLQDSSTHKLQVYAFQLDHR</sequence>
<dbReference type="Proteomes" id="UP000499080">
    <property type="component" value="Unassembled WGS sequence"/>
</dbReference>
<organism evidence="1 2">
    <name type="scientific">Araneus ventricosus</name>
    <name type="common">Orbweaver spider</name>
    <name type="synonym">Epeira ventricosa</name>
    <dbReference type="NCBI Taxonomy" id="182803"/>
    <lineage>
        <taxon>Eukaryota</taxon>
        <taxon>Metazoa</taxon>
        <taxon>Ecdysozoa</taxon>
        <taxon>Arthropoda</taxon>
        <taxon>Chelicerata</taxon>
        <taxon>Arachnida</taxon>
        <taxon>Araneae</taxon>
        <taxon>Araneomorphae</taxon>
        <taxon>Entelegynae</taxon>
        <taxon>Araneoidea</taxon>
        <taxon>Araneidae</taxon>
        <taxon>Araneus</taxon>
    </lineage>
</organism>